<dbReference type="InterPro" id="IPR000551">
    <property type="entry name" value="MerR-type_HTH_dom"/>
</dbReference>
<proteinExistence type="predicted"/>
<dbReference type="CDD" id="cd01109">
    <property type="entry name" value="HTH_YyaN"/>
    <property type="match status" value="1"/>
</dbReference>
<sequence>MTYSMKQITEMTGVPASALRYYEKESILPFVERNDKVIRVYDDVNVEWIYFIRALRETDMPIREIKEYVALYMEGDATKEERRKLLLQHEQNVEAKLSSQFEYLKRIKKKLVSYGEIEKNLQ</sequence>
<dbReference type="GO" id="GO:0003700">
    <property type="term" value="F:DNA-binding transcription factor activity"/>
    <property type="evidence" value="ECO:0007669"/>
    <property type="project" value="InterPro"/>
</dbReference>
<keyword evidence="1" id="KW-0238">DNA-binding</keyword>
<dbReference type="OrthoDB" id="9811174at2"/>
<dbReference type="InterPro" id="IPR009061">
    <property type="entry name" value="DNA-bd_dom_put_sf"/>
</dbReference>
<dbReference type="AlphaFoldDB" id="A0A0M0G466"/>
<organism evidence="3 4">
    <name type="scientific">Rossellomorea marisflavi</name>
    <dbReference type="NCBI Taxonomy" id="189381"/>
    <lineage>
        <taxon>Bacteria</taxon>
        <taxon>Bacillati</taxon>
        <taxon>Bacillota</taxon>
        <taxon>Bacilli</taxon>
        <taxon>Bacillales</taxon>
        <taxon>Bacillaceae</taxon>
        <taxon>Rossellomorea</taxon>
    </lineage>
</organism>
<dbReference type="GO" id="GO:0003677">
    <property type="term" value="F:DNA binding"/>
    <property type="evidence" value="ECO:0007669"/>
    <property type="project" value="UniProtKB-KW"/>
</dbReference>
<dbReference type="Proteomes" id="UP000037405">
    <property type="component" value="Unassembled WGS sequence"/>
</dbReference>
<evidence type="ECO:0000313" key="3">
    <source>
        <dbReference type="EMBL" id="KON84630.1"/>
    </source>
</evidence>
<protein>
    <submittedName>
        <fullName evidence="3">MerR family transcriptional regulator</fullName>
    </submittedName>
</protein>
<comment type="caution">
    <text evidence="3">The sequence shown here is derived from an EMBL/GenBank/DDBJ whole genome shotgun (WGS) entry which is preliminary data.</text>
</comment>
<reference evidence="4" key="1">
    <citation type="submission" date="2015-07" db="EMBL/GenBank/DDBJ databases">
        <title>Fjat-14235 jcm11544.</title>
        <authorList>
            <person name="Liu B."/>
            <person name="Wang J."/>
            <person name="Zhu Y."/>
            <person name="Liu G."/>
            <person name="Chen Q."/>
            <person name="Chen Z."/>
            <person name="Lan J."/>
            <person name="Che J."/>
            <person name="Ge C."/>
            <person name="Shi H."/>
            <person name="Pan Z."/>
            <person name="Liu X."/>
        </authorList>
    </citation>
    <scope>NUCLEOTIDE SEQUENCE [LARGE SCALE GENOMIC DNA]</scope>
    <source>
        <strain evidence="4">JCM 11544</strain>
    </source>
</reference>
<name>A0A0M0G466_9BACI</name>
<dbReference type="InterPro" id="IPR047057">
    <property type="entry name" value="MerR_fam"/>
</dbReference>
<feature type="domain" description="HTH merR-type" evidence="2">
    <location>
        <begin position="2"/>
        <end position="71"/>
    </location>
</feature>
<evidence type="ECO:0000256" key="1">
    <source>
        <dbReference type="ARBA" id="ARBA00023125"/>
    </source>
</evidence>
<dbReference type="PATRIC" id="fig|189381.12.peg.2291"/>
<evidence type="ECO:0000259" key="2">
    <source>
        <dbReference type="PROSITE" id="PS50937"/>
    </source>
</evidence>
<dbReference type="Gene3D" id="1.10.1660.10">
    <property type="match status" value="1"/>
</dbReference>
<dbReference type="PROSITE" id="PS50937">
    <property type="entry name" value="HTH_MERR_2"/>
    <property type="match status" value="1"/>
</dbReference>
<dbReference type="Pfam" id="PF13411">
    <property type="entry name" value="MerR_1"/>
    <property type="match status" value="1"/>
</dbReference>
<dbReference type="SMART" id="SM00422">
    <property type="entry name" value="HTH_MERR"/>
    <property type="match status" value="1"/>
</dbReference>
<dbReference type="SUPFAM" id="SSF46955">
    <property type="entry name" value="Putative DNA-binding domain"/>
    <property type="match status" value="1"/>
</dbReference>
<dbReference type="RefSeq" id="WP_053428226.1">
    <property type="nucleotide sequence ID" value="NZ_LGUE01000004.1"/>
</dbReference>
<evidence type="ECO:0000313" key="4">
    <source>
        <dbReference type="Proteomes" id="UP000037405"/>
    </source>
</evidence>
<dbReference type="PANTHER" id="PTHR30204">
    <property type="entry name" value="REDOX-CYCLING DRUG-SENSING TRANSCRIPTIONAL ACTIVATOR SOXR"/>
    <property type="match status" value="1"/>
</dbReference>
<dbReference type="EMBL" id="LGUE01000004">
    <property type="protein sequence ID" value="KON84630.1"/>
    <property type="molecule type" value="Genomic_DNA"/>
</dbReference>
<accession>A0A0M0G466</accession>
<keyword evidence="4" id="KW-1185">Reference proteome</keyword>
<dbReference type="PANTHER" id="PTHR30204:SF82">
    <property type="entry name" value="TRANSCRIPTIONAL REGULATOR, MERR FAMILY"/>
    <property type="match status" value="1"/>
</dbReference>
<gene>
    <name evidence="3" type="ORF">AF331_11370</name>
</gene>